<reference evidence="3" key="1">
    <citation type="journal article" date="2014" name="Int. J. Syst. Evol. Microbiol.">
        <title>Complete genome sequence of Corynebacterium casei LMG S-19264T (=DSM 44701T), isolated from a smear-ripened cheese.</title>
        <authorList>
            <consortium name="US DOE Joint Genome Institute (JGI-PGF)"/>
            <person name="Walter F."/>
            <person name="Albersmeier A."/>
            <person name="Kalinowski J."/>
            <person name="Ruckert C."/>
        </authorList>
    </citation>
    <scope>NUCLEOTIDE SEQUENCE</scope>
    <source>
        <strain evidence="3">CGMCC 1.15360</strain>
    </source>
</reference>
<organism evidence="3 4">
    <name type="scientific">Croceicoccus mobilis</name>
    <dbReference type="NCBI Taxonomy" id="1703339"/>
    <lineage>
        <taxon>Bacteria</taxon>
        <taxon>Pseudomonadati</taxon>
        <taxon>Pseudomonadota</taxon>
        <taxon>Alphaproteobacteria</taxon>
        <taxon>Sphingomonadales</taxon>
        <taxon>Erythrobacteraceae</taxon>
        <taxon>Croceicoccus</taxon>
    </lineage>
</organism>
<evidence type="ECO:0000313" key="4">
    <source>
        <dbReference type="Proteomes" id="UP000612349"/>
    </source>
</evidence>
<dbReference type="Pfam" id="PF19763">
    <property type="entry name" value="DUF6250"/>
    <property type="match status" value="1"/>
</dbReference>
<comment type="caution">
    <text evidence="3">The sequence shown here is derived from an EMBL/GenBank/DDBJ whole genome shotgun (WGS) entry which is preliminary data.</text>
</comment>
<gene>
    <name evidence="3" type="ORF">GCM10010990_35660</name>
</gene>
<evidence type="ECO:0000256" key="1">
    <source>
        <dbReference type="SAM" id="SignalP"/>
    </source>
</evidence>
<keyword evidence="4" id="KW-1185">Reference proteome</keyword>
<protein>
    <recommendedName>
        <fullName evidence="2">DUF6250 domain-containing protein</fullName>
    </recommendedName>
</protein>
<reference evidence="3" key="2">
    <citation type="submission" date="2020-09" db="EMBL/GenBank/DDBJ databases">
        <authorList>
            <person name="Sun Q."/>
            <person name="Zhou Y."/>
        </authorList>
    </citation>
    <scope>NUCLEOTIDE SEQUENCE</scope>
    <source>
        <strain evidence="3">CGMCC 1.15360</strain>
    </source>
</reference>
<feature type="domain" description="DUF6250" evidence="2">
    <location>
        <begin position="65"/>
        <end position="231"/>
    </location>
</feature>
<dbReference type="Gene3D" id="2.60.120.200">
    <property type="match status" value="1"/>
</dbReference>
<dbReference type="InterPro" id="IPR046217">
    <property type="entry name" value="DUF6250"/>
</dbReference>
<evidence type="ECO:0000313" key="3">
    <source>
        <dbReference type="EMBL" id="GGD82508.1"/>
    </source>
</evidence>
<evidence type="ECO:0000259" key="2">
    <source>
        <dbReference type="Pfam" id="PF19763"/>
    </source>
</evidence>
<proteinExistence type="predicted"/>
<dbReference type="EMBL" id="BMIP01000012">
    <property type="protein sequence ID" value="GGD82508.1"/>
    <property type="molecule type" value="Genomic_DNA"/>
</dbReference>
<accession>A0A916Z9X4</accession>
<dbReference type="PROSITE" id="PS51257">
    <property type="entry name" value="PROKAR_LIPOPROTEIN"/>
    <property type="match status" value="1"/>
</dbReference>
<dbReference type="AlphaFoldDB" id="A0A916Z9X4"/>
<feature type="chain" id="PRO_5037851405" description="DUF6250 domain-containing protein" evidence="1">
    <location>
        <begin position="23"/>
        <end position="238"/>
    </location>
</feature>
<dbReference type="Proteomes" id="UP000612349">
    <property type="component" value="Unassembled WGS sequence"/>
</dbReference>
<name>A0A916Z9X4_9SPHN</name>
<dbReference type="RefSeq" id="WP_066776018.1">
    <property type="nucleotide sequence ID" value="NZ_BMIP01000012.1"/>
</dbReference>
<dbReference type="OrthoDB" id="262615at2"/>
<feature type="signal peptide" evidence="1">
    <location>
        <begin position="1"/>
        <end position="22"/>
    </location>
</feature>
<sequence>MTLSSRFSLAPRAFLPVALLLAGCASTIPPVDVLPVEKGLPGWTVEAEAGEDATVRALDGDIIDIDTPKGLSLWWNQPVEGPVRISFEARAVSEGGPNDEVSDVNAFWMATDPSAPDSSPLFYGRSGAFATYDTMKTYYVGIGGNRNTTTRMRRYVGETGNRPLLPENDRADADVMLKPNIWTSVTLTANGKTVAVDYGGKRIFTMQDDDPYKMGWFALRTTKSHLQIRNVRITPIAE</sequence>
<keyword evidence="1" id="KW-0732">Signal</keyword>